<keyword evidence="3" id="KW-0344">Guanine-nucleotide releasing factor</keyword>
<dbReference type="InParanoid" id="A0A6P9AC11"/>
<gene>
    <name evidence="7" type="primary">LOC117653829</name>
</gene>
<dbReference type="GO" id="GO:0005770">
    <property type="term" value="C:late endosome"/>
    <property type="evidence" value="ECO:0007669"/>
    <property type="project" value="UniProtKB-SubCell"/>
</dbReference>
<dbReference type="PROSITE" id="PS50211">
    <property type="entry name" value="DENN"/>
    <property type="match status" value="1"/>
</dbReference>
<comment type="subcellular location">
    <subcellularLocation>
        <location evidence="1">Late endosome</location>
    </subcellularLocation>
</comment>
<evidence type="ECO:0000259" key="5">
    <source>
        <dbReference type="PROSITE" id="PS50211"/>
    </source>
</evidence>
<reference evidence="7" key="1">
    <citation type="submission" date="2025-08" db="UniProtKB">
        <authorList>
            <consortium name="RefSeq"/>
        </authorList>
    </citation>
    <scope>IDENTIFICATION</scope>
    <source>
        <tissue evidence="7">Total insect</tissue>
    </source>
</reference>
<dbReference type="GO" id="GO:2000641">
    <property type="term" value="P:regulation of early endosome to late endosome transport"/>
    <property type="evidence" value="ECO:0007669"/>
    <property type="project" value="TreeGrafter"/>
</dbReference>
<dbReference type="GeneID" id="117653829"/>
<dbReference type="InterPro" id="IPR042431">
    <property type="entry name" value="FAM45"/>
</dbReference>
<evidence type="ECO:0000313" key="7">
    <source>
        <dbReference type="RefSeq" id="XP_034255662.1"/>
    </source>
</evidence>
<keyword evidence="4" id="KW-0967">Endosome</keyword>
<dbReference type="Pfam" id="PF08616">
    <property type="entry name" value="SPA"/>
    <property type="match status" value="1"/>
</dbReference>
<dbReference type="GO" id="GO:0005085">
    <property type="term" value="F:guanyl-nucleotide exchange factor activity"/>
    <property type="evidence" value="ECO:0007669"/>
    <property type="project" value="UniProtKB-KW"/>
</dbReference>
<name>A0A6P9AC11_THRPL</name>
<organism evidence="7">
    <name type="scientific">Thrips palmi</name>
    <name type="common">Melon thrips</name>
    <dbReference type="NCBI Taxonomy" id="161013"/>
    <lineage>
        <taxon>Eukaryota</taxon>
        <taxon>Metazoa</taxon>
        <taxon>Ecdysozoa</taxon>
        <taxon>Arthropoda</taxon>
        <taxon>Hexapoda</taxon>
        <taxon>Insecta</taxon>
        <taxon>Pterygota</taxon>
        <taxon>Neoptera</taxon>
        <taxon>Paraneoptera</taxon>
        <taxon>Thysanoptera</taxon>
        <taxon>Terebrantia</taxon>
        <taxon>Thripoidea</taxon>
        <taxon>Thripidae</taxon>
        <taxon>Thrips</taxon>
    </lineage>
</organism>
<evidence type="ECO:0000256" key="2">
    <source>
        <dbReference type="ARBA" id="ARBA00008641"/>
    </source>
</evidence>
<dbReference type="RefSeq" id="XP_034255662.1">
    <property type="nucleotide sequence ID" value="XM_034399771.1"/>
</dbReference>
<dbReference type="GO" id="GO:0015031">
    <property type="term" value="P:protein transport"/>
    <property type="evidence" value="ECO:0007669"/>
    <property type="project" value="TreeGrafter"/>
</dbReference>
<protein>
    <submittedName>
        <fullName evidence="7">DENN domain-containing protein 10-like</fullName>
    </submittedName>
</protein>
<dbReference type="OrthoDB" id="66409at2759"/>
<feature type="domain" description="UDENN" evidence="5">
    <location>
        <begin position="1"/>
        <end position="357"/>
    </location>
</feature>
<dbReference type="PANTHER" id="PTHR28544:SF1">
    <property type="entry name" value="DENN DOMAIN-CONTAINING PROTEIN 10-RELATED"/>
    <property type="match status" value="1"/>
</dbReference>
<evidence type="ECO:0000256" key="3">
    <source>
        <dbReference type="ARBA" id="ARBA00022658"/>
    </source>
</evidence>
<dbReference type="PANTHER" id="PTHR28544">
    <property type="entry name" value="PROTEIN FAM45A-RELATED"/>
    <property type="match status" value="1"/>
</dbReference>
<dbReference type="GO" id="GO:0031267">
    <property type="term" value="F:small GTPase binding"/>
    <property type="evidence" value="ECO:0007669"/>
    <property type="project" value="TreeGrafter"/>
</dbReference>
<dbReference type="InterPro" id="IPR037516">
    <property type="entry name" value="Tripartite_DENN"/>
</dbReference>
<accession>A0A6P9AC11</accession>
<dbReference type="KEGG" id="tpal:117653829"/>
<sequence>MAVLSSCSIIERDINGDVLWAWTFPSISDQQRSISLRKCCLTDGDGGNGTGNGTQRFIYGRLGKQWFYIGCTEVFDSDNLPWVKQFALVLWTVDFNPEKYETLIRILSKTYCKTGDPSVMLRLYLSVATSGSCTTEENGTFLVKEFDTRQKLRSSHTMVKELINMFGLEIILIYTAMLLRKRVVVYHHSLQALQKWVRSFPALMSHRSEANDLYPWVDLVPEEVAPLKVSQCHIAGFRDSAVGSRTDLYDVLVNLPAREISVSPHAKESMVMTKTHKEIAVQLVQLAAREDATESQIVKEVSDRTSDLINHLKSLSSVTDADGRAMVSVEELRKRGFAAPLENFLFNLAVAENMIIL</sequence>
<proteinExistence type="inferred from homology"/>
<keyword evidence="6" id="KW-1185">Reference proteome</keyword>
<dbReference type="Proteomes" id="UP000515158">
    <property type="component" value="Unplaced"/>
</dbReference>
<evidence type="ECO:0000313" key="6">
    <source>
        <dbReference type="Proteomes" id="UP000515158"/>
    </source>
</evidence>
<evidence type="ECO:0000256" key="4">
    <source>
        <dbReference type="ARBA" id="ARBA00022753"/>
    </source>
</evidence>
<comment type="similarity">
    <text evidence="2">Belongs to the DENND10 family.</text>
</comment>
<dbReference type="AlphaFoldDB" id="A0A6P9AC11"/>
<evidence type="ECO:0000256" key="1">
    <source>
        <dbReference type="ARBA" id="ARBA00004603"/>
    </source>
</evidence>